<dbReference type="EMBL" id="JABBWG010000046">
    <property type="protein sequence ID" value="KAG1807012.1"/>
    <property type="molecule type" value="Genomic_DNA"/>
</dbReference>
<gene>
    <name evidence="1" type="ORF">BJ212DRAFT_1485871</name>
</gene>
<sequence>MSLRTEIKELQSTLNTFRASLAHVTLNSAAKQKMMCVIQRKLQRTQISKHKVSKELKQAWQENLTLCIEHSTVHSALLSEVEFIHVTAAATASRADALQLNIQNLRWQLEESWKKVKKLQMRNLRLQHACSDAKERTYAAEASQLFKNGSWSPQAQALMHLFVRSGTAHESVGILINAVCKAVGAPVPKKPMCHHTVNHALIEGGISARIQLGKEMRNAKSLMIASDSTSHQQIDYTSCTMVIQASDYANGTDLGSSVKIRFLGVTSSASHTSETQVEGWTETISDISTVFNNSPLAYHSHEILDLAGFLCKLKGMNGDHTSDIKKTRCLIKQWKHESIHISLGHKAIIEMSSEDLKPLLNDAESSKIAELGGHNSWISLSAEDHQWHWSQIMDMLALQLGTERFDQLPAEIQ</sequence>
<protein>
    <submittedName>
        <fullName evidence="1">Uncharacterized protein</fullName>
    </submittedName>
</protein>
<evidence type="ECO:0000313" key="1">
    <source>
        <dbReference type="EMBL" id="KAG1807012.1"/>
    </source>
</evidence>
<dbReference type="RefSeq" id="XP_041187778.1">
    <property type="nucleotide sequence ID" value="XM_041341042.1"/>
</dbReference>
<comment type="caution">
    <text evidence="1">The sequence shown here is derived from an EMBL/GenBank/DDBJ whole genome shotgun (WGS) entry which is preliminary data.</text>
</comment>
<name>A0A9P7E035_9AGAM</name>
<evidence type="ECO:0000313" key="2">
    <source>
        <dbReference type="Proteomes" id="UP000807769"/>
    </source>
</evidence>
<reference evidence="1" key="1">
    <citation type="journal article" date="2020" name="New Phytol.">
        <title>Comparative genomics reveals dynamic genome evolution in host specialist ectomycorrhizal fungi.</title>
        <authorList>
            <person name="Lofgren L.A."/>
            <person name="Nguyen N.H."/>
            <person name="Vilgalys R."/>
            <person name="Ruytinx J."/>
            <person name="Liao H.L."/>
            <person name="Branco S."/>
            <person name="Kuo A."/>
            <person name="LaButti K."/>
            <person name="Lipzen A."/>
            <person name="Andreopoulos W."/>
            <person name="Pangilinan J."/>
            <person name="Riley R."/>
            <person name="Hundley H."/>
            <person name="Na H."/>
            <person name="Barry K."/>
            <person name="Grigoriev I.V."/>
            <person name="Stajich J.E."/>
            <person name="Kennedy P.G."/>
        </authorList>
    </citation>
    <scope>NUCLEOTIDE SEQUENCE</scope>
    <source>
        <strain evidence="1">MN1</strain>
    </source>
</reference>
<dbReference type="Proteomes" id="UP000807769">
    <property type="component" value="Unassembled WGS sequence"/>
</dbReference>
<organism evidence="1 2">
    <name type="scientific">Suillus subaureus</name>
    <dbReference type="NCBI Taxonomy" id="48587"/>
    <lineage>
        <taxon>Eukaryota</taxon>
        <taxon>Fungi</taxon>
        <taxon>Dikarya</taxon>
        <taxon>Basidiomycota</taxon>
        <taxon>Agaricomycotina</taxon>
        <taxon>Agaricomycetes</taxon>
        <taxon>Agaricomycetidae</taxon>
        <taxon>Boletales</taxon>
        <taxon>Suillineae</taxon>
        <taxon>Suillaceae</taxon>
        <taxon>Suillus</taxon>
    </lineage>
</organism>
<proteinExistence type="predicted"/>
<dbReference type="OrthoDB" id="2680677at2759"/>
<dbReference type="AlphaFoldDB" id="A0A9P7E035"/>
<keyword evidence="2" id="KW-1185">Reference proteome</keyword>
<dbReference type="GeneID" id="64635058"/>
<accession>A0A9P7E035</accession>